<dbReference type="GO" id="GO:0005737">
    <property type="term" value="C:cytoplasm"/>
    <property type="evidence" value="ECO:0007669"/>
    <property type="project" value="UniProtKB-ARBA"/>
</dbReference>
<keyword evidence="7" id="KW-1185">Reference proteome</keyword>
<dbReference type="Pfam" id="PF00282">
    <property type="entry name" value="Pyridoxal_deC"/>
    <property type="match status" value="1"/>
</dbReference>
<keyword evidence="2 4" id="KW-0663">Pyridoxal phosphate</keyword>
<dbReference type="GO" id="GO:0019752">
    <property type="term" value="P:carboxylic acid metabolic process"/>
    <property type="evidence" value="ECO:0007669"/>
    <property type="project" value="InterPro"/>
</dbReference>
<feature type="region of interest" description="Disordered" evidence="5">
    <location>
        <begin position="931"/>
        <end position="985"/>
    </location>
</feature>
<evidence type="ECO:0000256" key="3">
    <source>
        <dbReference type="ARBA" id="ARBA00023239"/>
    </source>
</evidence>
<dbReference type="EMBL" id="JEMN01001065">
    <property type="protein sequence ID" value="KXH49652.1"/>
    <property type="molecule type" value="Genomic_DNA"/>
</dbReference>
<dbReference type="InterPro" id="IPR007951">
    <property type="entry name" value="KRTAP_PMG"/>
</dbReference>
<dbReference type="Pfam" id="PF05287">
    <property type="entry name" value="PMG"/>
    <property type="match status" value="1"/>
</dbReference>
<dbReference type="InterPro" id="IPR015421">
    <property type="entry name" value="PyrdxlP-dep_Trfase_major"/>
</dbReference>
<keyword evidence="3" id="KW-0456">Lyase</keyword>
<evidence type="ECO:0000256" key="4">
    <source>
        <dbReference type="PIRSR" id="PIRSR602129-50"/>
    </source>
</evidence>
<comment type="cofactor">
    <cofactor evidence="1 4">
        <name>pyridoxal 5'-phosphate</name>
        <dbReference type="ChEBI" id="CHEBI:597326"/>
    </cofactor>
</comment>
<evidence type="ECO:0000313" key="7">
    <source>
        <dbReference type="Proteomes" id="UP000070054"/>
    </source>
</evidence>
<evidence type="ECO:0000256" key="1">
    <source>
        <dbReference type="ARBA" id="ARBA00001933"/>
    </source>
</evidence>
<comment type="caution">
    <text evidence="6">The sequence shown here is derived from an EMBL/GenBank/DDBJ whole genome shotgun (WGS) entry which is preliminary data.</text>
</comment>
<protein>
    <recommendedName>
        <fullName evidence="8">Pyridoxal-dependent decarboxylase domain-containing protein</fullName>
    </recommendedName>
</protein>
<dbReference type="GO" id="GO:0016830">
    <property type="term" value="F:carbon-carbon lyase activity"/>
    <property type="evidence" value="ECO:0007669"/>
    <property type="project" value="InterPro"/>
</dbReference>
<dbReference type="PANTHER" id="PTHR42735:SF4">
    <property type="entry name" value="PYRIDOXAL PHOSPHATE-DEPENDENT DECARBOXYLASE FAMILY PROTEIN"/>
    <property type="match status" value="1"/>
</dbReference>
<reference evidence="6 7" key="1">
    <citation type="submission" date="2014-02" db="EMBL/GenBank/DDBJ databases">
        <title>The genome sequence of Colletotrichum nymphaeae SA-01.</title>
        <authorList>
            <person name="Baroncelli R."/>
            <person name="Thon M.R."/>
        </authorList>
    </citation>
    <scope>NUCLEOTIDE SEQUENCE [LARGE SCALE GENOMIC DNA]</scope>
    <source>
        <strain evidence="6 7">SA-01</strain>
    </source>
</reference>
<dbReference type="Proteomes" id="UP000070054">
    <property type="component" value="Unassembled WGS sequence"/>
</dbReference>
<sequence length="1185" mass="130585">MTSKNTAYNTTATYEDESHQIISSYFIGPQAENLPYFKKNINIILDELESARKSYYPEDGNFIDEKTQNTPAFRNSMDKLQNAVRKASNILGKSSIPFWSPRYEAHMCTDLTMPSMLGYFMTMLYNPNNVAFEASPLSTLAEIEVGEQLCDLFGYNIKEDNTEAPTSWGHVTCDGTVANLESMWVGMYQLSPNNLGYSYVASSEPEVLSPIASQGLWEWRGTQLPLFTDLSTWDLLNLKPSDILDLPDRLYQEHGVSNAFLSDVMKKFTIQSTGKDELEREFGLELPGQYMLSNTRHYSWPKGAAISGLGSDNVIGIPVDAGARLDLGALEKKLQENLDKGQPVYAVVAIIGSTEEGAVDSLSGVLALRKQFQAKGLSFVVHADAAWGGYFCSMLPKDYRPGDVMNLPTDMGAADGFVPDATLRAQTQDDLFAMRFADSITVDPHKAGYIPYPAGGLCYRDNRMRFLVTWTSPYLSRGSVTSIGIYGVEGSKPGASAVSTWLSNRTIGLDAEGYGALLGEVTWTCSRLSAEWAALTDSESPFVCVPFNMLPSELEPNATEEKIEAEKKRIRDEIVKKTNASIIAEDKARPDDEKVMKLLRSLGSDLNINAFALNFRYEDGRLNDDIEEANYLMQRVIEALSVDSPDDDPTKIPLFLTSTEFSDELYGECKANYVKRLGLEQSSQDLMVLRNVVMSPFPTDGNFTNQLADIFYDVVAKETEIVRKRNTPAPDFHSFLIQGTEEIYLIHLPMFHVANHRQQLIVNASFDEKSKAKYIALKKSNPTEPMLLVTQRKVMAKDVIEQKGHFDGQIMTKESGIILQDLCVQLGKTVVSRPLNSKYRLDKYPDTFMPFYLYGTPNEANIDHVITRAPNTQLSAGRCKLNFYKKVDDAIWKKPLVFLIEDVREAPMQPFPSNIEIGSKNAAIIPQDDFYRGNTAKEGGKNPESQNDKTTSSKEGFKIGVPGMSFSVSTKDNSSQPKGYGAPGYGSQSYGSQGYSSQGYGSYGYGSQGYGSQGYGSQGYGSQGYGSQGYGSQGHGSAKDADCRDCGIGNGSNNGGGKVTSSNSKPSGGNGNNASQIHKEDESSKPHTSAKIVNSGTRSGAAKGSNFFFRPGANFKVGVWEDGDRSNASSKFASFELGKFVGRGELTLGESVYVDSEAMNLDPFKKVEKVAEWRREFDKIGKELD</sequence>
<dbReference type="InterPro" id="IPR002129">
    <property type="entry name" value="PyrdxlP-dep_de-COase"/>
</dbReference>
<feature type="modified residue" description="N6-(pyridoxal phosphate)lysine" evidence="4">
    <location>
        <position position="446"/>
    </location>
</feature>
<evidence type="ECO:0000256" key="5">
    <source>
        <dbReference type="SAM" id="MobiDB-lite"/>
    </source>
</evidence>
<dbReference type="InterPro" id="IPR050477">
    <property type="entry name" value="GrpII_AminoAcid_Decarb"/>
</dbReference>
<dbReference type="InterPro" id="IPR015424">
    <property type="entry name" value="PyrdxlP-dep_Trfase"/>
</dbReference>
<gene>
    <name evidence="6" type="ORF">CNYM01_01506</name>
</gene>
<dbReference type="AlphaFoldDB" id="A0A135TNL7"/>
<dbReference type="SUPFAM" id="SSF53383">
    <property type="entry name" value="PLP-dependent transferases"/>
    <property type="match status" value="1"/>
</dbReference>
<dbReference type="Gene3D" id="3.40.640.10">
    <property type="entry name" value="Type I PLP-dependent aspartate aminotransferase-like (Major domain)"/>
    <property type="match status" value="1"/>
</dbReference>
<evidence type="ECO:0000313" key="6">
    <source>
        <dbReference type="EMBL" id="KXH49652.1"/>
    </source>
</evidence>
<organism evidence="6 7">
    <name type="scientific">Colletotrichum nymphaeae SA-01</name>
    <dbReference type="NCBI Taxonomy" id="1460502"/>
    <lineage>
        <taxon>Eukaryota</taxon>
        <taxon>Fungi</taxon>
        <taxon>Dikarya</taxon>
        <taxon>Ascomycota</taxon>
        <taxon>Pezizomycotina</taxon>
        <taxon>Sordariomycetes</taxon>
        <taxon>Hypocreomycetidae</taxon>
        <taxon>Glomerellales</taxon>
        <taxon>Glomerellaceae</taxon>
        <taxon>Colletotrichum</taxon>
        <taxon>Colletotrichum acutatum species complex</taxon>
    </lineage>
</organism>
<feature type="compositionally biased region" description="Polar residues" evidence="5">
    <location>
        <begin position="966"/>
        <end position="977"/>
    </location>
</feature>
<evidence type="ECO:0008006" key="8">
    <source>
        <dbReference type="Google" id="ProtNLM"/>
    </source>
</evidence>
<accession>A0A135TNL7</accession>
<dbReference type="PANTHER" id="PTHR42735">
    <property type="match status" value="1"/>
</dbReference>
<dbReference type="OrthoDB" id="2161780at2759"/>
<name>A0A135TNL7_9PEZI</name>
<feature type="region of interest" description="Disordered" evidence="5">
    <location>
        <begin position="1050"/>
        <end position="1099"/>
    </location>
</feature>
<proteinExistence type="predicted"/>
<dbReference type="GO" id="GO:0030170">
    <property type="term" value="F:pyridoxal phosphate binding"/>
    <property type="evidence" value="ECO:0007669"/>
    <property type="project" value="InterPro"/>
</dbReference>
<evidence type="ECO:0000256" key="2">
    <source>
        <dbReference type="ARBA" id="ARBA00022898"/>
    </source>
</evidence>